<gene>
    <name evidence="1" type="ORF">DERYTH_LOCUS18686</name>
</gene>
<sequence>LGFTRDFPLELDIGRMDIEYRHCGALHFQRERTGKDLDQFMSCCYKGTVVLLSLLPFPDELKLLFLRNHSLSKLFHKHIRKYNGQIYHFLGPAQPNTNEVPTFEQLYFMETADAQIHRNNNSINANLNTNLLSFLDEQEEHNIAINQGCQPMEIQIVFENDYCLDQCRYNAPHINEVAALNADCDPMSYPVLFPEVDAYVKVDATRLNYQQQNQKTLRAETYCGLADYLFVAAEEKMLPDIVGKVFKLKLYMLMEDLLKNEILEKVVAYTRGYDCAKLQLKNIEGSNVQVLNYDEILTFIDSQYVSASEAFWRLSKYKMQEKSHTVIQLPVRLPENQTVYFNNENEAEALDSLQAQNTILTTWFELNKQNTDARKIIYHNIPLFYTFDTKTRLWKK</sequence>
<dbReference type="OrthoDB" id="2446578at2759"/>
<evidence type="ECO:0000313" key="1">
    <source>
        <dbReference type="EMBL" id="CAG8771013.1"/>
    </source>
</evidence>
<accession>A0A9N9J9L5</accession>
<organism evidence="1 2">
    <name type="scientific">Dentiscutata erythropus</name>
    <dbReference type="NCBI Taxonomy" id="1348616"/>
    <lineage>
        <taxon>Eukaryota</taxon>
        <taxon>Fungi</taxon>
        <taxon>Fungi incertae sedis</taxon>
        <taxon>Mucoromycota</taxon>
        <taxon>Glomeromycotina</taxon>
        <taxon>Glomeromycetes</taxon>
        <taxon>Diversisporales</taxon>
        <taxon>Gigasporaceae</taxon>
        <taxon>Dentiscutata</taxon>
    </lineage>
</organism>
<dbReference type="EMBL" id="CAJVPY010019312">
    <property type="protein sequence ID" value="CAG8771013.1"/>
    <property type="molecule type" value="Genomic_DNA"/>
</dbReference>
<dbReference type="AlphaFoldDB" id="A0A9N9J9L5"/>
<evidence type="ECO:0000313" key="2">
    <source>
        <dbReference type="Proteomes" id="UP000789405"/>
    </source>
</evidence>
<dbReference type="PANTHER" id="PTHR45786:SF74">
    <property type="entry name" value="ATP-DEPENDENT DNA HELICASE"/>
    <property type="match status" value="1"/>
</dbReference>
<dbReference type="PANTHER" id="PTHR45786">
    <property type="entry name" value="DNA BINDING PROTEIN-LIKE"/>
    <property type="match status" value="1"/>
</dbReference>
<comment type="caution">
    <text evidence="1">The sequence shown here is derived from an EMBL/GenBank/DDBJ whole genome shotgun (WGS) entry which is preliminary data.</text>
</comment>
<keyword evidence="2" id="KW-1185">Reference proteome</keyword>
<proteinExistence type="predicted"/>
<protein>
    <submittedName>
        <fullName evidence="1">7503_t:CDS:1</fullName>
    </submittedName>
</protein>
<reference evidence="1" key="1">
    <citation type="submission" date="2021-06" db="EMBL/GenBank/DDBJ databases">
        <authorList>
            <person name="Kallberg Y."/>
            <person name="Tangrot J."/>
            <person name="Rosling A."/>
        </authorList>
    </citation>
    <scope>NUCLEOTIDE SEQUENCE</scope>
    <source>
        <strain evidence="1">MA453B</strain>
    </source>
</reference>
<feature type="non-terminal residue" evidence="1">
    <location>
        <position position="396"/>
    </location>
</feature>
<dbReference type="Proteomes" id="UP000789405">
    <property type="component" value="Unassembled WGS sequence"/>
</dbReference>
<name>A0A9N9J9L5_9GLOM</name>